<dbReference type="EMBL" id="KQ460953">
    <property type="protein sequence ID" value="KPJ10343.1"/>
    <property type="molecule type" value="Genomic_DNA"/>
</dbReference>
<dbReference type="Gene3D" id="2.30.30.40">
    <property type="entry name" value="SH3 Domains"/>
    <property type="match status" value="1"/>
</dbReference>
<reference evidence="2 3" key="1">
    <citation type="journal article" date="2015" name="Nat. Commun.">
        <title>Outbred genome sequencing and CRISPR/Cas9 gene editing in butterflies.</title>
        <authorList>
            <person name="Li X."/>
            <person name="Fan D."/>
            <person name="Zhang W."/>
            <person name="Liu G."/>
            <person name="Zhang L."/>
            <person name="Zhao L."/>
            <person name="Fang X."/>
            <person name="Chen L."/>
            <person name="Dong Y."/>
            <person name="Chen Y."/>
            <person name="Ding Y."/>
            <person name="Zhao R."/>
            <person name="Feng M."/>
            <person name="Zhu Y."/>
            <person name="Feng Y."/>
            <person name="Jiang X."/>
            <person name="Zhu D."/>
            <person name="Xiang H."/>
            <person name="Feng X."/>
            <person name="Li S."/>
            <person name="Wang J."/>
            <person name="Zhang G."/>
            <person name="Kronforst M.R."/>
            <person name="Wang W."/>
        </authorList>
    </citation>
    <scope>NUCLEOTIDE SEQUENCE [LARGE SCALE GENOMIC DNA]</scope>
    <source>
        <strain evidence="2">Ya'a_city_454_Pm</strain>
        <tissue evidence="2">Whole body</tissue>
    </source>
</reference>
<proteinExistence type="predicted"/>
<gene>
    <name evidence="2" type="ORF">RR48_09003</name>
</gene>
<organism evidence="2 3">
    <name type="scientific">Papilio machaon</name>
    <name type="common">Old World swallowtail butterfly</name>
    <dbReference type="NCBI Taxonomy" id="76193"/>
    <lineage>
        <taxon>Eukaryota</taxon>
        <taxon>Metazoa</taxon>
        <taxon>Ecdysozoa</taxon>
        <taxon>Arthropoda</taxon>
        <taxon>Hexapoda</taxon>
        <taxon>Insecta</taxon>
        <taxon>Pterygota</taxon>
        <taxon>Neoptera</taxon>
        <taxon>Endopterygota</taxon>
        <taxon>Lepidoptera</taxon>
        <taxon>Glossata</taxon>
        <taxon>Ditrysia</taxon>
        <taxon>Papilionoidea</taxon>
        <taxon>Papilionidae</taxon>
        <taxon>Papilioninae</taxon>
        <taxon>Papilio</taxon>
    </lineage>
</organism>
<name>A0A194QXS6_PAPMA</name>
<dbReference type="AlphaFoldDB" id="A0A194QXS6"/>
<evidence type="ECO:0000313" key="2">
    <source>
        <dbReference type="EMBL" id="KPJ10343.1"/>
    </source>
</evidence>
<dbReference type="STRING" id="76193.A0A194QXS6"/>
<dbReference type="Proteomes" id="UP000053240">
    <property type="component" value="Unassembled WGS sequence"/>
</dbReference>
<dbReference type="InterPro" id="IPR036028">
    <property type="entry name" value="SH3-like_dom_sf"/>
</dbReference>
<evidence type="ECO:0000256" key="1">
    <source>
        <dbReference type="SAM" id="MobiDB-lite"/>
    </source>
</evidence>
<dbReference type="SUPFAM" id="SSF50044">
    <property type="entry name" value="SH3-domain"/>
    <property type="match status" value="1"/>
</dbReference>
<feature type="compositionally biased region" description="Low complexity" evidence="1">
    <location>
        <begin position="123"/>
        <end position="135"/>
    </location>
</feature>
<evidence type="ECO:0008006" key="4">
    <source>
        <dbReference type="Google" id="ProtNLM"/>
    </source>
</evidence>
<keyword evidence="3" id="KW-1185">Reference proteome</keyword>
<sequence length="135" mass="14191">MVANITAALDDDDFLAVPETQMSWVVAEHVAASAGELTVSKGQQVELVEPWAARADWWVVRAAGTGEAAQGAVPAHVLKPQPHAQPPPAPHTHRKTSPSPSPSRRPLAQPDEPLALTPPPPTATRRLPPACGSSD</sequence>
<accession>A0A194QXS6</accession>
<evidence type="ECO:0000313" key="3">
    <source>
        <dbReference type="Proteomes" id="UP000053240"/>
    </source>
</evidence>
<protein>
    <recommendedName>
        <fullName evidence="4">SH3 domain-containing protein</fullName>
    </recommendedName>
</protein>
<feature type="region of interest" description="Disordered" evidence="1">
    <location>
        <begin position="68"/>
        <end position="135"/>
    </location>
</feature>
<dbReference type="InParanoid" id="A0A194QXS6"/>